<comment type="caution">
    <text evidence="1">The sequence shown here is derived from an EMBL/GenBank/DDBJ whole genome shotgun (WGS) entry which is preliminary data.</text>
</comment>
<name>A0ABR2SNM0_9ROSI</name>
<protein>
    <submittedName>
        <fullName evidence="1">Uncharacterized protein</fullName>
    </submittedName>
</protein>
<proteinExistence type="predicted"/>
<dbReference type="EMBL" id="JBBPBN010000013">
    <property type="protein sequence ID" value="KAK9026527.1"/>
    <property type="molecule type" value="Genomic_DNA"/>
</dbReference>
<organism evidence="1 2">
    <name type="scientific">Hibiscus sabdariffa</name>
    <name type="common">roselle</name>
    <dbReference type="NCBI Taxonomy" id="183260"/>
    <lineage>
        <taxon>Eukaryota</taxon>
        <taxon>Viridiplantae</taxon>
        <taxon>Streptophyta</taxon>
        <taxon>Embryophyta</taxon>
        <taxon>Tracheophyta</taxon>
        <taxon>Spermatophyta</taxon>
        <taxon>Magnoliopsida</taxon>
        <taxon>eudicotyledons</taxon>
        <taxon>Gunneridae</taxon>
        <taxon>Pentapetalae</taxon>
        <taxon>rosids</taxon>
        <taxon>malvids</taxon>
        <taxon>Malvales</taxon>
        <taxon>Malvaceae</taxon>
        <taxon>Malvoideae</taxon>
        <taxon>Hibiscus</taxon>
    </lineage>
</organism>
<evidence type="ECO:0000313" key="2">
    <source>
        <dbReference type="Proteomes" id="UP001396334"/>
    </source>
</evidence>
<accession>A0ABR2SNM0</accession>
<dbReference type="Proteomes" id="UP001396334">
    <property type="component" value="Unassembled WGS sequence"/>
</dbReference>
<keyword evidence="2" id="KW-1185">Reference proteome</keyword>
<reference evidence="1 2" key="1">
    <citation type="journal article" date="2024" name="G3 (Bethesda)">
        <title>Genome assembly of Hibiscus sabdariffa L. provides insights into metabolisms of medicinal natural products.</title>
        <authorList>
            <person name="Kim T."/>
        </authorList>
    </citation>
    <scope>NUCLEOTIDE SEQUENCE [LARGE SCALE GENOMIC DNA]</scope>
    <source>
        <strain evidence="1">TK-2024</strain>
        <tissue evidence="1">Old leaves</tissue>
    </source>
</reference>
<sequence>MSHRPAERYTRCTSLRLFFPEARKIEQLKAKTNEGKGKKGHLAYVRRVPSPRTSAPGTFYALRLLKPKPCHGEKTAFRWS</sequence>
<gene>
    <name evidence="1" type="ORF">V6N11_039364</name>
</gene>
<evidence type="ECO:0000313" key="1">
    <source>
        <dbReference type="EMBL" id="KAK9026527.1"/>
    </source>
</evidence>